<name>A0A2P6VMA8_9CHLO</name>
<dbReference type="STRING" id="554055.A0A2P6VMA8"/>
<dbReference type="GO" id="GO:0005730">
    <property type="term" value="C:nucleolus"/>
    <property type="evidence" value="ECO:0007669"/>
    <property type="project" value="UniProtKB-SubCell"/>
</dbReference>
<feature type="domain" description="Brix" evidence="6">
    <location>
        <begin position="57"/>
        <end position="256"/>
    </location>
</feature>
<feature type="region of interest" description="Disordered" evidence="5">
    <location>
        <begin position="1"/>
        <end position="43"/>
    </location>
</feature>
<sequence>MAKRKAPPAEAAPAPAKAARKEAGGKRRAPQDDEGPSTSGGGAVAAAHTVSGFKNKEKVLLLSSRGITYRFRHLMLDLGQLLPHGKKDAKLDTKSERGVINEVADMKGCTSVLYFEARKHKDLYLWVAKAPQGPSVKFHVTNVHTLEELKLSGNHLRGSRPVLSFDKNFDESPHLQLLKEMLTQVFAVPKRHHKSKPFFDHVTAFSVTDGRIWLRNYQVLPDPDKKRAAAGEGLTLVEVGPRACLQPIKMFAGSFGGPVIYENQEYVSPNTIRSMIKRQQQGKYVSKVQSRQDRKLHVAAHPLPRDELGDVFK</sequence>
<dbReference type="GO" id="GO:0019843">
    <property type="term" value="F:rRNA binding"/>
    <property type="evidence" value="ECO:0007669"/>
    <property type="project" value="InterPro"/>
</dbReference>
<evidence type="ECO:0000313" key="7">
    <source>
        <dbReference type="EMBL" id="PSC75219.1"/>
    </source>
</evidence>
<evidence type="ECO:0000256" key="1">
    <source>
        <dbReference type="ARBA" id="ARBA00004604"/>
    </source>
</evidence>
<proteinExistence type="inferred from homology"/>
<protein>
    <submittedName>
        <fullName evidence="7">Ribosome biogenesis BRX1-like</fullName>
    </submittedName>
</protein>
<dbReference type="GO" id="GO:0000027">
    <property type="term" value="P:ribosomal large subunit assembly"/>
    <property type="evidence" value="ECO:0007669"/>
    <property type="project" value="TreeGrafter"/>
</dbReference>
<dbReference type="InterPro" id="IPR007109">
    <property type="entry name" value="Brix"/>
</dbReference>
<dbReference type="InterPro" id="IPR026532">
    <property type="entry name" value="BRX1"/>
</dbReference>
<reference evidence="7 8" key="1">
    <citation type="journal article" date="2018" name="Plant J.">
        <title>Genome sequences of Chlorella sorokiniana UTEX 1602 and Micractinium conductrix SAG 241.80: implications to maltose excretion by a green alga.</title>
        <authorList>
            <person name="Arriola M.B."/>
            <person name="Velmurugan N."/>
            <person name="Zhang Y."/>
            <person name="Plunkett M.H."/>
            <person name="Hondzo H."/>
            <person name="Barney B.M."/>
        </authorList>
    </citation>
    <scope>NUCLEOTIDE SEQUENCE [LARGE SCALE GENOMIC DNA]</scope>
    <source>
        <strain evidence="7 8">SAG 241.80</strain>
    </source>
</reference>
<organism evidence="7 8">
    <name type="scientific">Micractinium conductrix</name>
    <dbReference type="NCBI Taxonomy" id="554055"/>
    <lineage>
        <taxon>Eukaryota</taxon>
        <taxon>Viridiplantae</taxon>
        <taxon>Chlorophyta</taxon>
        <taxon>core chlorophytes</taxon>
        <taxon>Trebouxiophyceae</taxon>
        <taxon>Chlorellales</taxon>
        <taxon>Chlorellaceae</taxon>
        <taxon>Chlorella clade</taxon>
        <taxon>Micractinium</taxon>
    </lineage>
</organism>
<comment type="caution">
    <text evidence="7">The sequence shown here is derived from an EMBL/GenBank/DDBJ whole genome shotgun (WGS) entry which is preliminary data.</text>
</comment>
<evidence type="ECO:0000256" key="2">
    <source>
        <dbReference type="ARBA" id="ARBA00006369"/>
    </source>
</evidence>
<evidence type="ECO:0000259" key="6">
    <source>
        <dbReference type="PROSITE" id="PS50833"/>
    </source>
</evidence>
<dbReference type="GO" id="GO:0006364">
    <property type="term" value="P:rRNA processing"/>
    <property type="evidence" value="ECO:0007669"/>
    <property type="project" value="InterPro"/>
</dbReference>
<comment type="subcellular location">
    <subcellularLocation>
        <location evidence="1">Nucleus</location>
        <location evidence="1">Nucleolus</location>
    </subcellularLocation>
</comment>
<evidence type="ECO:0000256" key="3">
    <source>
        <dbReference type="ARBA" id="ARBA00022517"/>
    </source>
</evidence>
<keyword evidence="4" id="KW-0539">Nucleus</keyword>
<keyword evidence="8" id="KW-1185">Reference proteome</keyword>
<feature type="compositionally biased region" description="Basic and acidic residues" evidence="5">
    <location>
        <begin position="19"/>
        <end position="31"/>
    </location>
</feature>
<dbReference type="Pfam" id="PF04427">
    <property type="entry name" value="Brix"/>
    <property type="match status" value="1"/>
</dbReference>
<accession>A0A2P6VMA8</accession>
<dbReference type="AlphaFoldDB" id="A0A2P6VMA8"/>
<dbReference type="PANTHER" id="PTHR13634">
    <property type="entry name" value="RIBOSOME BIOGENESIS PROTEIN BRIX"/>
    <property type="match status" value="1"/>
</dbReference>
<dbReference type="PANTHER" id="PTHR13634:SF0">
    <property type="entry name" value="RIBOSOME BIOGENESIS PROTEIN BRX1 HOMOLOG"/>
    <property type="match status" value="1"/>
</dbReference>
<evidence type="ECO:0000313" key="8">
    <source>
        <dbReference type="Proteomes" id="UP000239649"/>
    </source>
</evidence>
<evidence type="ECO:0000256" key="5">
    <source>
        <dbReference type="SAM" id="MobiDB-lite"/>
    </source>
</evidence>
<dbReference type="OrthoDB" id="1638493at2759"/>
<feature type="compositionally biased region" description="Low complexity" evidence="5">
    <location>
        <begin position="8"/>
        <end position="17"/>
    </location>
</feature>
<evidence type="ECO:0000256" key="4">
    <source>
        <dbReference type="ARBA" id="ARBA00023242"/>
    </source>
</evidence>
<dbReference type="Proteomes" id="UP000239649">
    <property type="component" value="Unassembled WGS sequence"/>
</dbReference>
<dbReference type="SMART" id="SM00879">
    <property type="entry name" value="Brix"/>
    <property type="match status" value="1"/>
</dbReference>
<dbReference type="SUPFAM" id="SSF52954">
    <property type="entry name" value="Class II aaRS ABD-related"/>
    <property type="match status" value="1"/>
</dbReference>
<gene>
    <name evidence="7" type="ORF">C2E20_2075</name>
</gene>
<keyword evidence="3" id="KW-0690">Ribosome biogenesis</keyword>
<dbReference type="EMBL" id="LHPF02000003">
    <property type="protein sequence ID" value="PSC75219.1"/>
    <property type="molecule type" value="Genomic_DNA"/>
</dbReference>
<dbReference type="PROSITE" id="PS50833">
    <property type="entry name" value="BRIX"/>
    <property type="match status" value="1"/>
</dbReference>
<comment type="similarity">
    <text evidence="2">Belongs to the BRX1 family.</text>
</comment>